<dbReference type="InterPro" id="IPR036026">
    <property type="entry name" value="Seven-hairpin_glycosidases"/>
</dbReference>
<comment type="similarity">
    <text evidence="3">Belongs to the glycosyl hydrolase 47 family.</text>
</comment>
<comment type="cofactor">
    <cofactor evidence="1">
        <name>Ca(2+)</name>
        <dbReference type="ChEBI" id="CHEBI:29108"/>
    </cofactor>
</comment>
<keyword evidence="12" id="KW-1185">Reference proteome</keyword>
<reference evidence="13" key="1">
    <citation type="submission" date="2022-11" db="UniProtKB">
        <authorList>
            <consortium name="WormBaseParasite"/>
        </authorList>
    </citation>
    <scope>IDENTIFICATION</scope>
</reference>
<dbReference type="GO" id="GO:0005783">
    <property type="term" value="C:endoplasmic reticulum"/>
    <property type="evidence" value="ECO:0007669"/>
    <property type="project" value="TreeGrafter"/>
</dbReference>
<organism evidence="12 13">
    <name type="scientific">Meloidogyne incognita</name>
    <name type="common">Southern root-knot nematode worm</name>
    <name type="synonym">Oxyuris incognita</name>
    <dbReference type="NCBI Taxonomy" id="6306"/>
    <lineage>
        <taxon>Eukaryota</taxon>
        <taxon>Metazoa</taxon>
        <taxon>Ecdysozoa</taxon>
        <taxon>Nematoda</taxon>
        <taxon>Chromadorea</taxon>
        <taxon>Rhabditida</taxon>
        <taxon>Tylenchina</taxon>
        <taxon>Tylenchomorpha</taxon>
        <taxon>Tylenchoidea</taxon>
        <taxon>Meloidogynidae</taxon>
        <taxon>Meloidogyninae</taxon>
        <taxon>Meloidogyne</taxon>
        <taxon>Meloidogyne incognita group</taxon>
    </lineage>
</organism>
<evidence type="ECO:0000256" key="11">
    <source>
        <dbReference type="SAM" id="Phobius"/>
    </source>
</evidence>
<evidence type="ECO:0000256" key="7">
    <source>
        <dbReference type="ARBA" id="ARBA00022837"/>
    </source>
</evidence>
<evidence type="ECO:0000256" key="1">
    <source>
        <dbReference type="ARBA" id="ARBA00001913"/>
    </source>
</evidence>
<comment type="catalytic activity">
    <reaction evidence="10">
        <text>N(4)-(alpha-D-Man-(1-&gt;2)-alpha-D-Man-(1-&gt;2)-alpha-D-Man-(1-&gt;3)-[alpha-D-Man-(1-&gt;2)-alpha-D-Man-(1-&gt;3)-[alpha-D-Man-(1-&gt;2)-alpha-D-Man-(1-&gt;6)]-alpha-D-Man-(1-&gt;6)]-beta-D-Man-(1-&gt;4)-beta-D-GlcNAc-(1-&gt;4)-beta-D-GlcNAc)-L-asparaginyl-[protein] (N-glucan mannose isomer 9A1,2,3B1,2,3) + 4 H2O = N(4)-(alpha-D-Man-(1-&gt;3)-[alpha-D-Man-(1-&gt;3)-[alpha-D-Man-(1-&gt;6)]-alpha-D-Man-(1-&gt;6)]-beta-D-Man-(1-&gt;4)-beta-D-GlcNAc-(1-&gt;4)-beta-D-GlcNAc)-L-asparaginyl-[protein] (N-glucan mannose isomer 5A1,2) + 4 beta-D-mannose</text>
        <dbReference type="Rhea" id="RHEA:56008"/>
        <dbReference type="Rhea" id="RHEA-COMP:14356"/>
        <dbReference type="Rhea" id="RHEA-COMP:14367"/>
        <dbReference type="ChEBI" id="CHEBI:15377"/>
        <dbReference type="ChEBI" id="CHEBI:28563"/>
        <dbReference type="ChEBI" id="CHEBI:59087"/>
        <dbReference type="ChEBI" id="CHEBI:139493"/>
        <dbReference type="EC" id="3.2.1.113"/>
    </reaction>
</comment>
<name>A0A914M631_MELIC</name>
<evidence type="ECO:0000256" key="10">
    <source>
        <dbReference type="ARBA" id="ARBA00048605"/>
    </source>
</evidence>
<evidence type="ECO:0000256" key="3">
    <source>
        <dbReference type="ARBA" id="ARBA00007658"/>
    </source>
</evidence>
<comment type="catalytic activity">
    <reaction evidence="9">
        <text>N(4)-(alpha-D-Man-(1-&gt;2)-alpha-D-Man-(1-&gt;2)-alpha-D-Man-(1-&gt;3)-[alpha-D-Man-(1-&gt;3)-[alpha-D-Man-(1-&gt;2)-alpha-D-Man-(1-&gt;6)]-alpha-D-Man-(1-&gt;6)]-beta-D-Man-(1-&gt;4)-beta-D-GlcNAc-(1-&gt;4)-beta-D-GlcNAc)-L-asparaginyl-[protein] (N-glucan mannose isomer 8A1,2,3B1,3) + 3 H2O = N(4)-(alpha-D-Man-(1-&gt;3)-[alpha-D-Man-(1-&gt;3)-[alpha-D-Man-(1-&gt;6)]-alpha-D-Man-(1-&gt;6)]-beta-D-Man-(1-&gt;4)-beta-D-GlcNAc-(1-&gt;4)-beta-D-GlcNAc)-L-asparaginyl-[protein] (N-glucan mannose isomer 5A1,2) + 3 beta-D-mannose</text>
        <dbReference type="Rhea" id="RHEA:56028"/>
        <dbReference type="Rhea" id="RHEA-COMP:14358"/>
        <dbReference type="Rhea" id="RHEA-COMP:14367"/>
        <dbReference type="ChEBI" id="CHEBI:15377"/>
        <dbReference type="ChEBI" id="CHEBI:28563"/>
        <dbReference type="ChEBI" id="CHEBI:59087"/>
        <dbReference type="ChEBI" id="CHEBI:60628"/>
        <dbReference type="EC" id="3.2.1.113"/>
    </reaction>
</comment>
<keyword evidence="8" id="KW-1015">Disulfide bond</keyword>
<evidence type="ECO:0000313" key="12">
    <source>
        <dbReference type="Proteomes" id="UP000887563"/>
    </source>
</evidence>
<keyword evidence="7" id="KW-0106">Calcium</keyword>
<feature type="transmembrane region" description="Helical" evidence="11">
    <location>
        <begin position="40"/>
        <end position="58"/>
    </location>
</feature>
<dbReference type="PANTHER" id="PTHR11742:SF55">
    <property type="entry name" value="ENDOPLASMIC RETICULUM MANNOSYL-OLIGOSACCHARIDE 1,2-ALPHA-MANNOSIDASE"/>
    <property type="match status" value="1"/>
</dbReference>
<dbReference type="EC" id="3.2.1.113" evidence="4"/>
<dbReference type="Gene3D" id="1.50.10.10">
    <property type="match status" value="1"/>
</dbReference>
<evidence type="ECO:0000256" key="5">
    <source>
        <dbReference type="ARBA" id="ARBA00022723"/>
    </source>
</evidence>
<evidence type="ECO:0000256" key="8">
    <source>
        <dbReference type="ARBA" id="ARBA00023157"/>
    </source>
</evidence>
<evidence type="ECO:0000256" key="9">
    <source>
        <dbReference type="ARBA" id="ARBA00047669"/>
    </source>
</evidence>
<dbReference type="SUPFAM" id="SSF48225">
    <property type="entry name" value="Seven-hairpin glycosidases"/>
    <property type="match status" value="1"/>
</dbReference>
<dbReference type="GO" id="GO:0016020">
    <property type="term" value="C:membrane"/>
    <property type="evidence" value="ECO:0007669"/>
    <property type="project" value="InterPro"/>
</dbReference>
<evidence type="ECO:0000256" key="2">
    <source>
        <dbReference type="ARBA" id="ARBA00004922"/>
    </source>
</evidence>
<dbReference type="Pfam" id="PF01532">
    <property type="entry name" value="Glyco_hydro_47"/>
    <property type="match status" value="1"/>
</dbReference>
<dbReference type="InterPro" id="IPR001382">
    <property type="entry name" value="Glyco_hydro_47"/>
</dbReference>
<dbReference type="GO" id="GO:0004571">
    <property type="term" value="F:mannosyl-oligosaccharide 1,2-alpha-mannosidase activity"/>
    <property type="evidence" value="ECO:0007669"/>
    <property type="project" value="UniProtKB-EC"/>
</dbReference>
<keyword evidence="5" id="KW-0479">Metal-binding</keyword>
<protein>
    <recommendedName>
        <fullName evidence="4">mannosyl-oligosaccharide 1,2-alpha-mannosidase</fullName>
        <ecNumber evidence="4">3.2.1.113</ecNumber>
    </recommendedName>
</protein>
<accession>A0A914M631</accession>
<dbReference type="GO" id="GO:0005975">
    <property type="term" value="P:carbohydrate metabolic process"/>
    <property type="evidence" value="ECO:0007669"/>
    <property type="project" value="InterPro"/>
</dbReference>
<proteinExistence type="inferred from homology"/>
<dbReference type="GO" id="GO:0005509">
    <property type="term" value="F:calcium ion binding"/>
    <property type="evidence" value="ECO:0007669"/>
    <property type="project" value="InterPro"/>
</dbReference>
<keyword evidence="11" id="KW-0472">Membrane</keyword>
<evidence type="ECO:0000256" key="4">
    <source>
        <dbReference type="ARBA" id="ARBA00012238"/>
    </source>
</evidence>
<evidence type="ECO:0000256" key="6">
    <source>
        <dbReference type="ARBA" id="ARBA00022801"/>
    </source>
</evidence>
<dbReference type="PANTHER" id="PTHR11742">
    <property type="entry name" value="MANNOSYL-OLIGOSACCHARIDE ALPHA-1,2-MANNOSIDASE-RELATED"/>
    <property type="match status" value="1"/>
</dbReference>
<dbReference type="AlphaFoldDB" id="A0A914M631"/>
<evidence type="ECO:0000313" key="13">
    <source>
        <dbReference type="WBParaSite" id="Minc3s01246g22059"/>
    </source>
</evidence>
<dbReference type="InterPro" id="IPR050749">
    <property type="entry name" value="Glycosyl_Hydrolase_47"/>
</dbReference>
<keyword evidence="6" id="KW-0378">Hydrolase</keyword>
<sequence length="154" mass="17697">MHFRDSGDTLPFVVRQNGGVVDQSSSAALLKLLLIRRNNLCGLLFCFLVTALLYVQLYKFPNQLQLVDKTMDVLQNRESYKNQIANSERRKDAGKIKKKILPMNIPKFEGPKNDKQKAVRDAFLHAWRGYKQYAWGHDLLKPVTRHTKNGLNAV</sequence>
<keyword evidence="11" id="KW-0812">Transmembrane</keyword>
<dbReference type="WBParaSite" id="Minc3s01246g22059">
    <property type="protein sequence ID" value="Minc3s01246g22059"/>
    <property type="gene ID" value="Minc3s01246g22059"/>
</dbReference>
<keyword evidence="11" id="KW-1133">Transmembrane helix</keyword>
<comment type="pathway">
    <text evidence="2">Protein modification; protein glycosylation.</text>
</comment>
<dbReference type="Proteomes" id="UP000887563">
    <property type="component" value="Unplaced"/>
</dbReference>
<dbReference type="InterPro" id="IPR012341">
    <property type="entry name" value="6hp_glycosidase-like_sf"/>
</dbReference>